<keyword evidence="4" id="KW-1185">Reference proteome</keyword>
<keyword evidence="2" id="KW-0732">Signal</keyword>
<evidence type="ECO:0008006" key="5">
    <source>
        <dbReference type="Google" id="ProtNLM"/>
    </source>
</evidence>
<comment type="caution">
    <text evidence="3">The sequence shown here is derived from an EMBL/GenBank/DDBJ whole genome shotgun (WGS) entry which is preliminary data.</text>
</comment>
<evidence type="ECO:0000313" key="4">
    <source>
        <dbReference type="Proteomes" id="UP000282926"/>
    </source>
</evidence>
<name>A0ABY0CRT7_9DELT</name>
<protein>
    <recommendedName>
        <fullName evidence="5">AgmX/PglI C-terminal domain-containing protein</fullName>
    </recommendedName>
</protein>
<feature type="compositionally biased region" description="Basic and acidic residues" evidence="1">
    <location>
        <begin position="172"/>
        <end position="195"/>
    </location>
</feature>
<evidence type="ECO:0000313" key="3">
    <source>
        <dbReference type="EMBL" id="RVU42973.1"/>
    </source>
</evidence>
<dbReference type="Proteomes" id="UP000282926">
    <property type="component" value="Unassembled WGS sequence"/>
</dbReference>
<feature type="signal peptide" evidence="2">
    <location>
        <begin position="1"/>
        <end position="27"/>
    </location>
</feature>
<reference evidence="3 4" key="1">
    <citation type="submission" date="2019-01" db="EMBL/GenBank/DDBJ databases">
        <title>Lujinxingia litoralis gen. nov., sp. nov. and Lujinxingia sediminis gen. nov., sp. nov., new members in the order Bradymonadales, isolated from coastal sediment.</title>
        <authorList>
            <person name="Li C.-M."/>
        </authorList>
    </citation>
    <scope>NUCLEOTIDE SEQUENCE [LARGE SCALE GENOMIC DNA]</scope>
    <source>
        <strain evidence="3 4">SEH01</strain>
    </source>
</reference>
<accession>A0ABY0CRT7</accession>
<feature type="chain" id="PRO_5047428312" description="AgmX/PglI C-terminal domain-containing protein" evidence="2">
    <location>
        <begin position="28"/>
        <end position="304"/>
    </location>
</feature>
<dbReference type="EMBL" id="SADD01000008">
    <property type="protein sequence ID" value="RVU42973.1"/>
    <property type="molecule type" value="Genomic_DNA"/>
</dbReference>
<proteinExistence type="predicted"/>
<dbReference type="RefSeq" id="WP_127780691.1">
    <property type="nucleotide sequence ID" value="NZ_SADD01000008.1"/>
</dbReference>
<evidence type="ECO:0000256" key="1">
    <source>
        <dbReference type="SAM" id="MobiDB-lite"/>
    </source>
</evidence>
<evidence type="ECO:0000256" key="2">
    <source>
        <dbReference type="SAM" id="SignalP"/>
    </source>
</evidence>
<organism evidence="3 4">
    <name type="scientific">Lujinxingia sediminis</name>
    <dbReference type="NCBI Taxonomy" id="2480984"/>
    <lineage>
        <taxon>Bacteria</taxon>
        <taxon>Deltaproteobacteria</taxon>
        <taxon>Bradymonadales</taxon>
        <taxon>Lujinxingiaceae</taxon>
        <taxon>Lujinxingia</taxon>
    </lineage>
</organism>
<feature type="region of interest" description="Disordered" evidence="1">
    <location>
        <begin position="162"/>
        <end position="195"/>
    </location>
</feature>
<gene>
    <name evidence="3" type="ORF">EA187_14145</name>
</gene>
<sequence length="304" mass="34309">MTPHLPAPTYRLALLLALLLSTACATAPDANQGAKSEETPGKVTLNEDPELRAIAQRSLEFHKPALQACFDDWLETIDRADYTEDSSLMFMFRVQLDAHNNRTGLIYKSRHREDTRQVQECMETYLRQRLTNKPDATPTTYIQFAITLTDFGTTTLKDASPNTVVTYGTGPARRESTETRHNQQEPHHDETSRTREEVVQALRAEQSTLQSCYETRLDSAEGYPLQGITIRSFVVLHSSGRIDYIESKSLTDDVDEFLNCVTTTLAGLDFENMGGDEVSRFTLPFVFSPHYSEQTIHLTLSPSH</sequence>